<organism evidence="3">
    <name type="scientific">Rodentolepis nana</name>
    <name type="common">Dwarf tapeworm</name>
    <name type="synonym">Hymenolepis nana</name>
    <dbReference type="NCBI Taxonomy" id="102285"/>
    <lineage>
        <taxon>Eukaryota</taxon>
        <taxon>Metazoa</taxon>
        <taxon>Spiralia</taxon>
        <taxon>Lophotrochozoa</taxon>
        <taxon>Platyhelminthes</taxon>
        <taxon>Cestoda</taxon>
        <taxon>Eucestoda</taxon>
        <taxon>Cyclophyllidea</taxon>
        <taxon>Hymenolepididae</taxon>
        <taxon>Rodentolepis</taxon>
    </lineage>
</organism>
<evidence type="ECO:0000313" key="3">
    <source>
        <dbReference type="WBParaSite" id="HNAJ_0001286701-mRNA-1"/>
    </source>
</evidence>
<keyword evidence="2" id="KW-1185">Reference proteome</keyword>
<evidence type="ECO:0000313" key="2">
    <source>
        <dbReference type="Proteomes" id="UP000278807"/>
    </source>
</evidence>
<dbReference type="Proteomes" id="UP000278807">
    <property type="component" value="Unassembled WGS sequence"/>
</dbReference>
<dbReference type="WBParaSite" id="HNAJ_0001286701-mRNA-1">
    <property type="protein sequence ID" value="HNAJ_0001286701-mRNA-1"/>
    <property type="gene ID" value="HNAJ_0001286701"/>
</dbReference>
<reference evidence="3" key="1">
    <citation type="submission" date="2017-02" db="UniProtKB">
        <authorList>
            <consortium name="WormBaseParasite"/>
        </authorList>
    </citation>
    <scope>IDENTIFICATION</scope>
</reference>
<protein>
    <submittedName>
        <fullName evidence="1 3">Uncharacterized protein</fullName>
    </submittedName>
</protein>
<sequence>MQACDDALSDDGHANPLSLTTMPANMKARLHLLIVWFQDDLKLVFLGLTFVFSPVEPIQDITYLILVAPY</sequence>
<gene>
    <name evidence="1" type="ORF">HNAJ_LOCUS12843</name>
</gene>
<evidence type="ECO:0000313" key="1">
    <source>
        <dbReference type="EMBL" id="VDO14245.1"/>
    </source>
</evidence>
<proteinExistence type="predicted"/>
<dbReference type="AlphaFoldDB" id="A0A0R3TYC0"/>
<name>A0A0R3TYC0_RODNA</name>
<accession>A0A0R3TYC0</accession>
<reference evidence="1 2" key="2">
    <citation type="submission" date="2018-11" db="EMBL/GenBank/DDBJ databases">
        <authorList>
            <consortium name="Pathogen Informatics"/>
        </authorList>
    </citation>
    <scope>NUCLEOTIDE SEQUENCE [LARGE SCALE GENOMIC DNA]</scope>
</reference>
<dbReference type="EMBL" id="UZAE01014717">
    <property type="protein sequence ID" value="VDO14245.1"/>
    <property type="molecule type" value="Genomic_DNA"/>
</dbReference>